<evidence type="ECO:0000256" key="1">
    <source>
        <dbReference type="ARBA" id="ARBA00004651"/>
    </source>
</evidence>
<comment type="subcellular location">
    <subcellularLocation>
        <location evidence="1">Cell membrane</location>
        <topology evidence="1">Multi-pass membrane protein</topology>
    </subcellularLocation>
</comment>
<dbReference type="PRINTS" id="PR00248">
    <property type="entry name" value="GPCRMGR"/>
</dbReference>
<dbReference type="CDD" id="cd06365">
    <property type="entry name" value="PBP1_pheromone_receptor"/>
    <property type="match status" value="1"/>
</dbReference>
<evidence type="ECO:0000313" key="13">
    <source>
        <dbReference type="Ensembl" id="ENSOCUP00000016799.2"/>
    </source>
</evidence>
<dbReference type="InParanoid" id="G1TIM8"/>
<reference evidence="13 14" key="1">
    <citation type="journal article" date="2011" name="Nature">
        <title>A high-resolution map of human evolutionary constraint using 29 mammals.</title>
        <authorList>
            <person name="Lindblad-Toh K."/>
            <person name="Garber M."/>
            <person name="Zuk O."/>
            <person name="Lin M.F."/>
            <person name="Parker B.J."/>
            <person name="Washietl S."/>
            <person name="Kheradpour P."/>
            <person name="Ernst J."/>
            <person name="Jordan G."/>
            <person name="Mauceli E."/>
            <person name="Ward L.D."/>
            <person name="Lowe C.B."/>
            <person name="Holloway A.K."/>
            <person name="Clamp M."/>
            <person name="Gnerre S."/>
            <person name="Alfoldi J."/>
            <person name="Beal K."/>
            <person name="Chang J."/>
            <person name="Clawson H."/>
            <person name="Cuff J."/>
            <person name="Di Palma F."/>
            <person name="Fitzgerald S."/>
            <person name="Flicek P."/>
            <person name="Guttman M."/>
            <person name="Hubisz M.J."/>
            <person name="Jaffe D.B."/>
            <person name="Jungreis I."/>
            <person name="Kent W.J."/>
            <person name="Kostka D."/>
            <person name="Lara M."/>
            <person name="Martins A.L."/>
            <person name="Massingham T."/>
            <person name="Moltke I."/>
            <person name="Raney B.J."/>
            <person name="Rasmussen M.D."/>
            <person name="Robinson J."/>
            <person name="Stark A."/>
            <person name="Vilella A.J."/>
            <person name="Wen J."/>
            <person name="Xie X."/>
            <person name="Zody M.C."/>
            <person name="Baldwin J."/>
            <person name="Bloom T."/>
            <person name="Chin C.W."/>
            <person name="Heiman D."/>
            <person name="Nicol R."/>
            <person name="Nusbaum C."/>
            <person name="Young S."/>
            <person name="Wilkinson J."/>
            <person name="Worley K.C."/>
            <person name="Kovar C.L."/>
            <person name="Muzny D.M."/>
            <person name="Gibbs R.A."/>
            <person name="Cree A."/>
            <person name="Dihn H.H."/>
            <person name="Fowler G."/>
            <person name="Jhangiani S."/>
            <person name="Joshi V."/>
            <person name="Lee S."/>
            <person name="Lewis L.R."/>
            <person name="Nazareth L.V."/>
            <person name="Okwuonu G."/>
            <person name="Santibanez J."/>
            <person name="Warren W.C."/>
            <person name="Mardis E.R."/>
            <person name="Weinstock G.M."/>
            <person name="Wilson R.K."/>
            <person name="Delehaunty K."/>
            <person name="Dooling D."/>
            <person name="Fronik C."/>
            <person name="Fulton L."/>
            <person name="Fulton B."/>
            <person name="Graves T."/>
            <person name="Minx P."/>
            <person name="Sodergren E."/>
            <person name="Birney E."/>
            <person name="Margulies E.H."/>
            <person name="Herrero J."/>
            <person name="Green E.D."/>
            <person name="Haussler D."/>
            <person name="Siepel A."/>
            <person name="Goldman N."/>
            <person name="Pollard K.S."/>
            <person name="Pedersen J.S."/>
            <person name="Lander E.S."/>
            <person name="Kellis M."/>
        </authorList>
    </citation>
    <scope>NUCLEOTIDE SEQUENCE [LARGE SCALE GENOMIC DNA]</scope>
    <source>
        <strain evidence="14">Thorbecke</strain>
    </source>
</reference>
<dbReference type="Ensembl" id="ENSOCUT00000021402.2">
    <property type="protein sequence ID" value="ENSOCUP00000016799.2"/>
    <property type="gene ID" value="ENSOCUG00000027102.2"/>
</dbReference>
<dbReference type="InterPro" id="IPR038550">
    <property type="entry name" value="GPCR_3_9-Cys_sf"/>
</dbReference>
<keyword evidence="10" id="KW-0807">Transducer</keyword>
<dbReference type="PANTHER" id="PTHR24061">
    <property type="entry name" value="CALCIUM-SENSING RECEPTOR-RELATED"/>
    <property type="match status" value="1"/>
</dbReference>
<feature type="transmembrane region" description="Helical" evidence="11">
    <location>
        <begin position="579"/>
        <end position="603"/>
    </location>
</feature>
<evidence type="ECO:0000256" key="7">
    <source>
        <dbReference type="ARBA" id="ARBA00023136"/>
    </source>
</evidence>
<dbReference type="Pfam" id="PF00003">
    <property type="entry name" value="7tm_3"/>
    <property type="match status" value="1"/>
</dbReference>
<keyword evidence="5 11" id="KW-1133">Transmembrane helix</keyword>
<dbReference type="InterPro" id="IPR011500">
    <property type="entry name" value="GPCR_3_9-Cys_dom"/>
</dbReference>
<dbReference type="PANTHER" id="PTHR24061:SF545">
    <property type="entry name" value="VOMERONASAL 2, RECEPTOR 118-RELATED"/>
    <property type="match status" value="1"/>
</dbReference>
<evidence type="ECO:0000256" key="8">
    <source>
        <dbReference type="ARBA" id="ARBA00023170"/>
    </source>
</evidence>
<feature type="transmembrane region" description="Helical" evidence="11">
    <location>
        <begin position="739"/>
        <end position="762"/>
    </location>
</feature>
<dbReference type="GeneTree" id="ENSGT00950000182788"/>
<proteinExistence type="predicted"/>
<dbReference type="InterPro" id="IPR017978">
    <property type="entry name" value="GPCR_3_C"/>
</dbReference>
<dbReference type="InterPro" id="IPR004073">
    <property type="entry name" value="GPCR_3_vmron_rcpt_2"/>
</dbReference>
<keyword evidence="8" id="KW-0675">Receptor</keyword>
<evidence type="ECO:0000313" key="14">
    <source>
        <dbReference type="Proteomes" id="UP000001811"/>
    </source>
</evidence>
<evidence type="ECO:0000256" key="11">
    <source>
        <dbReference type="SAM" id="Phobius"/>
    </source>
</evidence>
<evidence type="ECO:0000256" key="5">
    <source>
        <dbReference type="ARBA" id="ARBA00022989"/>
    </source>
</evidence>
<dbReference type="Gene3D" id="3.40.50.2300">
    <property type="match status" value="2"/>
</dbReference>
<dbReference type="InterPro" id="IPR028082">
    <property type="entry name" value="Peripla_BP_I"/>
</dbReference>
<dbReference type="GO" id="GO:0005886">
    <property type="term" value="C:plasma membrane"/>
    <property type="evidence" value="ECO:0007669"/>
    <property type="project" value="UniProtKB-SubCell"/>
</dbReference>
<keyword evidence="6" id="KW-0297">G-protein coupled receptor</keyword>
<dbReference type="eggNOG" id="KOG1056">
    <property type="taxonomic scope" value="Eukaryota"/>
</dbReference>
<dbReference type="SUPFAM" id="SSF53822">
    <property type="entry name" value="Periplasmic binding protein-like I"/>
    <property type="match status" value="1"/>
</dbReference>
<dbReference type="InterPro" id="IPR000068">
    <property type="entry name" value="GPCR_3_Ca_sens_rcpt-rel"/>
</dbReference>
<evidence type="ECO:0000256" key="2">
    <source>
        <dbReference type="ARBA" id="ARBA00022475"/>
    </source>
</evidence>
<keyword evidence="4" id="KW-0732">Signal</keyword>
<organism evidence="13 14">
    <name type="scientific">Oryctolagus cuniculus</name>
    <name type="common">Rabbit</name>
    <dbReference type="NCBI Taxonomy" id="9986"/>
    <lineage>
        <taxon>Eukaryota</taxon>
        <taxon>Metazoa</taxon>
        <taxon>Chordata</taxon>
        <taxon>Craniata</taxon>
        <taxon>Vertebrata</taxon>
        <taxon>Euteleostomi</taxon>
        <taxon>Mammalia</taxon>
        <taxon>Eutheria</taxon>
        <taxon>Euarchontoglires</taxon>
        <taxon>Glires</taxon>
        <taxon>Lagomorpha</taxon>
        <taxon>Leporidae</taxon>
        <taxon>Oryctolagus</taxon>
    </lineage>
</organism>
<keyword evidence="9" id="KW-0325">Glycoprotein</keyword>
<dbReference type="InterPro" id="IPR001828">
    <property type="entry name" value="ANF_lig-bd_rcpt"/>
</dbReference>
<keyword evidence="3 11" id="KW-0812">Transmembrane</keyword>
<dbReference type="Pfam" id="PF07562">
    <property type="entry name" value="NCD3G"/>
    <property type="match status" value="1"/>
</dbReference>
<evidence type="ECO:0000256" key="9">
    <source>
        <dbReference type="ARBA" id="ARBA00023180"/>
    </source>
</evidence>
<evidence type="ECO:0000259" key="12">
    <source>
        <dbReference type="PROSITE" id="PS50259"/>
    </source>
</evidence>
<keyword evidence="2" id="KW-1003">Cell membrane</keyword>
<evidence type="ECO:0000256" key="4">
    <source>
        <dbReference type="ARBA" id="ARBA00022729"/>
    </source>
</evidence>
<dbReference type="InterPro" id="IPR000337">
    <property type="entry name" value="GPCR_3"/>
</dbReference>
<dbReference type="HOGENOM" id="CLU_005389_5_0_1"/>
<accession>G1TIM8</accession>
<dbReference type="GO" id="GO:0004930">
    <property type="term" value="F:G protein-coupled receptor activity"/>
    <property type="evidence" value="ECO:0007669"/>
    <property type="project" value="UniProtKB-KW"/>
</dbReference>
<name>G1TIM8_RABIT</name>
<evidence type="ECO:0000256" key="6">
    <source>
        <dbReference type="ARBA" id="ARBA00023040"/>
    </source>
</evidence>
<feature type="transmembrane region" description="Helical" evidence="11">
    <location>
        <begin position="806"/>
        <end position="829"/>
    </location>
</feature>
<dbReference type="AlphaFoldDB" id="G1TIM8"/>
<keyword evidence="7 11" id="KW-0472">Membrane</keyword>
<dbReference type="CDD" id="cd15283">
    <property type="entry name" value="7tmC_V2R_pheromone"/>
    <property type="match status" value="1"/>
</dbReference>
<reference evidence="13" key="3">
    <citation type="submission" date="2025-09" db="UniProtKB">
        <authorList>
            <consortium name="Ensembl"/>
        </authorList>
    </citation>
    <scope>IDENTIFICATION</scope>
    <source>
        <strain evidence="13">Thorbecke</strain>
    </source>
</reference>
<reference evidence="13" key="2">
    <citation type="submission" date="2025-08" db="UniProtKB">
        <authorList>
            <consortium name="Ensembl"/>
        </authorList>
    </citation>
    <scope>IDENTIFICATION</scope>
    <source>
        <strain evidence="13">Thorbecke</strain>
    </source>
</reference>
<evidence type="ECO:0000256" key="3">
    <source>
        <dbReference type="ARBA" id="ARBA00022692"/>
    </source>
</evidence>
<feature type="transmembrane region" description="Helical" evidence="11">
    <location>
        <begin position="774"/>
        <end position="794"/>
    </location>
</feature>
<feature type="transmembrane region" description="Helical" evidence="11">
    <location>
        <begin position="650"/>
        <end position="674"/>
    </location>
</feature>
<sequence>MSTGLVHIAILGSALPYTELYSPCNGDLVLGGFFPLYFLEPESDMIQLSFLSRPMDKMAVNWWLWKNYQYVLAFCFAIQEINKDPQLLPNLTLGFQLYNSVTSGQFTLRSTLHWLTGKHYLIPNYTCQTQGKTVAIIAGTTSAFSAEIGTMLELYKTPQITYGPYDPMLSERDKFPSLYQMATSDNSLICGMLSLLLHFGWIWVAIFVSNDLKGEQFLQDILAEMVKKDVCLAYAIKLPDTKKRYKKTEISFLAEIRISSANVHILYGDVRSLYTMEILSKYYLTLGKVWIMAAKWEIVLLETQQMLHSFHGGFSFSHYKEEIPGLKHFVRTVDPSHYPEDFFLSQLWLHAFHCIPPGSLCGTIGVCPPNASFEFFPGHIDMLTISDSSYFIYNAVYAVAHALHKMLSEQIEKGSPADAAQPRILPWQLHPLLREIQFTNSAGEDVSFHETRFHMAHYDIHNIVNFPAGFRLLIKIGEFSSESKHDQSLVLNEEMIEWPVAFMETPQSLCSQRCGPGFRKIPQEGRPVCCYTCVVCPERDISNHTDAEQCIPCADHEYPNLERNHCLPKLVTFLGFEEFLGMALTCMALCFSVLTAAVLWVFVKHQDTPIVKANNRTLSYILLIALLLCFLCSLLFLGRPKTATCLLQQIAFGLVFTVAVSTVLAKTITVILAFKVTKPGRTIRQLLVSGASNSVIPICFLIQLALCGIWLGSSPPFIDTDAHSEHGHIILVCNKGSATAFYCVLGYLGSLALASFTVAFLARNLPDTFNEAKFLTFSMLVFCSVWVTFLPVYHSTKGKVMVAVEVFSILASSVGLLGCIFLPKCYIILLRPERNSLKGLKKRVSSKGS</sequence>
<feature type="domain" description="G-protein coupled receptors family 3 profile" evidence="12">
    <location>
        <begin position="580"/>
        <end position="844"/>
    </location>
</feature>
<dbReference type="Gene3D" id="2.10.50.30">
    <property type="entry name" value="GPCR, family 3, nine cysteines domain"/>
    <property type="match status" value="1"/>
</dbReference>
<dbReference type="PROSITE" id="PS50259">
    <property type="entry name" value="G_PROTEIN_RECEP_F3_4"/>
    <property type="match status" value="1"/>
</dbReference>
<protein>
    <recommendedName>
        <fullName evidence="12">G-protein coupled receptors family 3 profile domain-containing protein</fullName>
    </recommendedName>
</protein>
<dbReference type="Proteomes" id="UP000001811">
    <property type="component" value="Unplaced"/>
</dbReference>
<dbReference type="PRINTS" id="PR01535">
    <property type="entry name" value="VOMERONASL2R"/>
</dbReference>
<evidence type="ECO:0000256" key="10">
    <source>
        <dbReference type="ARBA" id="ARBA00023224"/>
    </source>
</evidence>
<feature type="transmembrane region" description="Helical" evidence="11">
    <location>
        <begin position="618"/>
        <end position="638"/>
    </location>
</feature>
<dbReference type="Pfam" id="PF01094">
    <property type="entry name" value="ANF_receptor"/>
    <property type="match status" value="1"/>
</dbReference>
<dbReference type="PaxDb" id="9986-ENSOCUP00000016799"/>
<keyword evidence="14" id="KW-1185">Reference proteome</keyword>
<feature type="transmembrane region" description="Helical" evidence="11">
    <location>
        <begin position="686"/>
        <end position="711"/>
    </location>
</feature>